<dbReference type="Pfam" id="PF23011">
    <property type="entry name" value="PHD-1st_NSD"/>
    <property type="match status" value="1"/>
</dbReference>
<keyword evidence="7" id="KW-0539">Nucleus</keyword>
<feature type="binding site" evidence="8">
    <location>
        <position position="146"/>
    </location>
    <ligand>
        <name>Zn(2+)</name>
        <dbReference type="ChEBI" id="CHEBI:29105"/>
        <label>2</label>
    </ligand>
</feature>
<proteinExistence type="inferred from homology"/>
<comment type="subcellular location">
    <subcellularLocation>
        <location evidence="1">Nucleus</location>
    </subcellularLocation>
</comment>
<evidence type="ECO:0000256" key="8">
    <source>
        <dbReference type="PIRSR" id="PIRSR628651-51"/>
    </source>
</evidence>
<dbReference type="SMART" id="SM00249">
    <property type="entry name" value="PHD"/>
    <property type="match status" value="1"/>
</dbReference>
<feature type="binding site" evidence="8">
    <location>
        <position position="133"/>
    </location>
    <ligand>
        <name>Zn(2+)</name>
        <dbReference type="ChEBI" id="CHEBI:29105"/>
        <label>1</label>
    </ligand>
</feature>
<evidence type="ECO:0000256" key="2">
    <source>
        <dbReference type="ARBA" id="ARBA00010210"/>
    </source>
</evidence>
<evidence type="ECO:0000313" key="12">
    <source>
        <dbReference type="Proteomes" id="UP000031056"/>
    </source>
</evidence>
<dbReference type="InterPro" id="IPR059153">
    <property type="entry name" value="NSD_PHD-1st"/>
</dbReference>
<evidence type="ECO:0000256" key="7">
    <source>
        <dbReference type="ARBA" id="ARBA00023242"/>
    </source>
</evidence>
<dbReference type="AlphaFoldDB" id="A0A0B2UKE5"/>
<dbReference type="EMBL" id="JOKQ01000005">
    <property type="protein sequence ID" value="KHN69694.1"/>
    <property type="molecule type" value="Genomic_DNA"/>
</dbReference>
<feature type="domain" description="PHD-type" evidence="10">
    <location>
        <begin position="130"/>
        <end position="179"/>
    </location>
</feature>
<evidence type="ECO:0000256" key="5">
    <source>
        <dbReference type="ARBA" id="ARBA00022833"/>
    </source>
</evidence>
<evidence type="ECO:0000256" key="6">
    <source>
        <dbReference type="ARBA" id="ARBA00022853"/>
    </source>
</evidence>
<evidence type="ECO:0000256" key="1">
    <source>
        <dbReference type="ARBA" id="ARBA00004123"/>
    </source>
</evidence>
<dbReference type="STRING" id="1354746.A0A0B2UKE5"/>
<comment type="caution">
    <text evidence="11">The sequence shown here is derived from an EMBL/GenBank/DDBJ whole genome shotgun (WGS) entry which is preliminary data.</text>
</comment>
<dbReference type="SUPFAM" id="SSF57903">
    <property type="entry name" value="FYVE/PHD zinc finger"/>
    <property type="match status" value="1"/>
</dbReference>
<dbReference type="Gene3D" id="3.30.40.10">
    <property type="entry name" value="Zinc/RING finger domain, C3HC4 (zinc finger)"/>
    <property type="match status" value="1"/>
</dbReference>
<keyword evidence="4 9" id="KW-0863">Zinc-finger</keyword>
<feature type="binding site" evidence="8">
    <location>
        <position position="173"/>
    </location>
    <ligand>
        <name>Zn(2+)</name>
        <dbReference type="ChEBI" id="CHEBI:29105"/>
        <label>2</label>
    </ligand>
</feature>
<keyword evidence="6" id="KW-0156">Chromatin regulator</keyword>
<evidence type="ECO:0000256" key="3">
    <source>
        <dbReference type="ARBA" id="ARBA00022723"/>
    </source>
</evidence>
<dbReference type="InterPro" id="IPR019786">
    <property type="entry name" value="Zinc_finger_PHD-type_CS"/>
</dbReference>
<dbReference type="InterPro" id="IPR019787">
    <property type="entry name" value="Znf_PHD-finger"/>
</dbReference>
<dbReference type="OrthoDB" id="5411773at2759"/>
<feature type="binding site" evidence="8">
    <location>
        <position position="157"/>
    </location>
    <ligand>
        <name>Zn(2+)</name>
        <dbReference type="ChEBI" id="CHEBI:29105"/>
        <label>1</label>
    </ligand>
</feature>
<dbReference type="InterPro" id="IPR001965">
    <property type="entry name" value="Znf_PHD"/>
</dbReference>
<sequence length="183" mass="21322">MVKSHFEVFDAMLDEIQQLRLDAIYFSRSTLRAEQRIERLRKKRKEYEDQFLHTPTEKYVKKIGRCCRMIKRLLDESCENSRMLENAVSELKCKCEVLCADVEVPFDLDVPSVTSVNCTINVGEMSMDGKLYCKCNRPAFKSMIMCGSHECSNRWFHYECIGISSVPKTEWICSECKKALCKS</sequence>
<dbReference type="InterPro" id="IPR013083">
    <property type="entry name" value="Znf_RING/FYVE/PHD"/>
</dbReference>
<evidence type="ECO:0000259" key="10">
    <source>
        <dbReference type="PROSITE" id="PS50016"/>
    </source>
</evidence>
<dbReference type="GeneID" id="26261755"/>
<dbReference type="InterPro" id="IPR011011">
    <property type="entry name" value="Znf_FYVE_PHD"/>
</dbReference>
<dbReference type="GO" id="GO:0006325">
    <property type="term" value="P:chromatin organization"/>
    <property type="evidence" value="ECO:0007669"/>
    <property type="project" value="UniProtKB-KW"/>
</dbReference>
<dbReference type="VEuPathDB" id="MicrosporidiaDB:M896_051020"/>
<dbReference type="InParanoid" id="A0A0B2UKE5"/>
<feature type="binding site" evidence="8">
    <location>
        <position position="151"/>
    </location>
    <ligand>
        <name>Zn(2+)</name>
        <dbReference type="ChEBI" id="CHEBI:29105"/>
        <label>2</label>
    </ligand>
</feature>
<feature type="binding site" evidence="8">
    <location>
        <position position="135"/>
    </location>
    <ligand>
        <name>Zn(2+)</name>
        <dbReference type="ChEBI" id="CHEBI:29105"/>
        <label>1</label>
    </ligand>
</feature>
<feature type="binding site" evidence="8">
    <location>
        <position position="176"/>
    </location>
    <ligand>
        <name>Zn(2+)</name>
        <dbReference type="ChEBI" id="CHEBI:29105"/>
        <label>2</label>
    </ligand>
</feature>
<dbReference type="GO" id="GO:0005634">
    <property type="term" value="C:nucleus"/>
    <property type="evidence" value="ECO:0007669"/>
    <property type="project" value="UniProtKB-SubCell"/>
</dbReference>
<feature type="binding site" evidence="8">
    <location>
        <position position="160"/>
    </location>
    <ligand>
        <name>Zn(2+)</name>
        <dbReference type="ChEBI" id="CHEBI:29105"/>
        <label>1</label>
    </ligand>
</feature>
<evidence type="ECO:0000313" key="11">
    <source>
        <dbReference type="EMBL" id="KHN69694.1"/>
    </source>
</evidence>
<dbReference type="InterPro" id="IPR028651">
    <property type="entry name" value="ING_fam"/>
</dbReference>
<protein>
    <submittedName>
        <fullName evidence="11">Chromatin remodeling protein</fullName>
    </submittedName>
</protein>
<dbReference type="PANTHER" id="PTHR10333">
    <property type="entry name" value="INHIBITOR OF GROWTH PROTEIN"/>
    <property type="match status" value="1"/>
</dbReference>
<dbReference type="Proteomes" id="UP000031056">
    <property type="component" value="Unassembled WGS sequence"/>
</dbReference>
<keyword evidence="12" id="KW-1185">Reference proteome</keyword>
<dbReference type="PANTHER" id="PTHR10333:SF42">
    <property type="entry name" value="INHIBITOR OF GROWTH PROTEIN 5"/>
    <property type="match status" value="1"/>
</dbReference>
<dbReference type="RefSeq" id="XP_014563736.1">
    <property type="nucleotide sequence ID" value="XM_014708250.1"/>
</dbReference>
<gene>
    <name evidence="11" type="ORF">M896_051020</name>
</gene>
<evidence type="ECO:0000256" key="4">
    <source>
        <dbReference type="ARBA" id="ARBA00022771"/>
    </source>
</evidence>
<keyword evidence="5 8" id="KW-0862">Zinc</keyword>
<keyword evidence="3 8" id="KW-0479">Metal-binding</keyword>
<evidence type="ECO:0000256" key="9">
    <source>
        <dbReference type="PROSITE-ProRule" id="PRU00146"/>
    </source>
</evidence>
<dbReference type="PROSITE" id="PS50016">
    <property type="entry name" value="ZF_PHD_2"/>
    <property type="match status" value="1"/>
</dbReference>
<comment type="similarity">
    <text evidence="2">Belongs to the ING family.</text>
</comment>
<organism evidence="11 12">
    <name type="scientific">Ordospora colligata OC4</name>
    <dbReference type="NCBI Taxonomy" id="1354746"/>
    <lineage>
        <taxon>Eukaryota</taxon>
        <taxon>Fungi</taxon>
        <taxon>Fungi incertae sedis</taxon>
        <taxon>Microsporidia</taxon>
        <taxon>Ordosporidae</taxon>
        <taxon>Ordospora</taxon>
    </lineage>
</organism>
<accession>A0A0B2UKE5</accession>
<name>A0A0B2UKE5_9MICR</name>
<dbReference type="PROSITE" id="PS01359">
    <property type="entry name" value="ZF_PHD_1"/>
    <property type="match status" value="1"/>
</dbReference>
<reference evidence="11 12" key="1">
    <citation type="journal article" date="2014" name="MBio">
        <title>The Ordospora colligata genome; evolution of extreme reduction in microsporidia and host-to-parasite horizontal gene transfer.</title>
        <authorList>
            <person name="Pombert J.-F."/>
            <person name="Haag K.L."/>
            <person name="Beidas S."/>
            <person name="Ebert D."/>
            <person name="Keeling P.J."/>
        </authorList>
    </citation>
    <scope>NUCLEOTIDE SEQUENCE [LARGE SCALE GENOMIC DNA]</scope>
    <source>
        <strain evidence="11 12">OC4</strain>
    </source>
</reference>
<dbReference type="HOGENOM" id="CLU_031900_4_1_1"/>
<dbReference type="GO" id="GO:0008270">
    <property type="term" value="F:zinc ion binding"/>
    <property type="evidence" value="ECO:0007669"/>
    <property type="project" value="UniProtKB-KW"/>
</dbReference>